<keyword evidence="3" id="KW-1185">Reference proteome</keyword>
<sequence>MHVKGNPSNRPSQALLATDSIHSLRCHRALPMHSSFLCPHILAFLGWCLVAAFHAHPIGSPAHPLLSVSVFLSIRATLYHTSMLLVCKGCGNILHRIWGLHPS</sequence>
<name>M2TKK2_COCH5</name>
<feature type="transmembrane region" description="Helical" evidence="1">
    <location>
        <begin position="65"/>
        <end position="87"/>
    </location>
</feature>
<evidence type="ECO:0000313" key="3">
    <source>
        <dbReference type="Proteomes" id="UP000016936"/>
    </source>
</evidence>
<evidence type="ECO:0000313" key="2">
    <source>
        <dbReference type="EMBL" id="EMD87009.1"/>
    </source>
</evidence>
<reference evidence="2 3" key="1">
    <citation type="journal article" date="2012" name="PLoS Pathog.">
        <title>Diverse lifestyles and strategies of plant pathogenesis encoded in the genomes of eighteen Dothideomycetes fungi.</title>
        <authorList>
            <person name="Ohm R.A."/>
            <person name="Feau N."/>
            <person name="Henrissat B."/>
            <person name="Schoch C.L."/>
            <person name="Horwitz B.A."/>
            <person name="Barry K.W."/>
            <person name="Condon B.J."/>
            <person name="Copeland A.C."/>
            <person name="Dhillon B."/>
            <person name="Glaser F."/>
            <person name="Hesse C.N."/>
            <person name="Kosti I."/>
            <person name="LaButti K."/>
            <person name="Lindquist E.A."/>
            <person name="Lucas S."/>
            <person name="Salamov A.A."/>
            <person name="Bradshaw R.E."/>
            <person name="Ciuffetti L."/>
            <person name="Hamelin R.C."/>
            <person name="Kema G.H.J."/>
            <person name="Lawrence C."/>
            <person name="Scott J.A."/>
            <person name="Spatafora J.W."/>
            <person name="Turgeon B.G."/>
            <person name="de Wit P.J.G.M."/>
            <person name="Zhong S."/>
            <person name="Goodwin S.B."/>
            <person name="Grigoriev I.V."/>
        </authorList>
    </citation>
    <scope>NUCLEOTIDE SEQUENCE [LARGE SCALE GENOMIC DNA]</scope>
    <source>
        <strain evidence="3">C5 / ATCC 48332 / race O</strain>
    </source>
</reference>
<proteinExistence type="predicted"/>
<dbReference type="OrthoDB" id="10333833at2759"/>
<gene>
    <name evidence="2" type="ORF">COCHEDRAFT_1197875</name>
</gene>
<dbReference type="Proteomes" id="UP000016936">
    <property type="component" value="Unassembled WGS sequence"/>
</dbReference>
<feature type="transmembrane region" description="Helical" evidence="1">
    <location>
        <begin position="34"/>
        <end position="53"/>
    </location>
</feature>
<evidence type="ECO:0000256" key="1">
    <source>
        <dbReference type="SAM" id="Phobius"/>
    </source>
</evidence>
<keyword evidence="1" id="KW-1133">Transmembrane helix</keyword>
<reference evidence="3" key="2">
    <citation type="journal article" date="2013" name="PLoS Genet.">
        <title>Comparative genome structure, secondary metabolite, and effector coding capacity across Cochliobolus pathogens.</title>
        <authorList>
            <person name="Condon B.J."/>
            <person name="Leng Y."/>
            <person name="Wu D."/>
            <person name="Bushley K.E."/>
            <person name="Ohm R.A."/>
            <person name="Otillar R."/>
            <person name="Martin J."/>
            <person name="Schackwitz W."/>
            <person name="Grimwood J."/>
            <person name="MohdZainudin N."/>
            <person name="Xue C."/>
            <person name="Wang R."/>
            <person name="Manning V.A."/>
            <person name="Dhillon B."/>
            <person name="Tu Z.J."/>
            <person name="Steffenson B.J."/>
            <person name="Salamov A."/>
            <person name="Sun H."/>
            <person name="Lowry S."/>
            <person name="LaButti K."/>
            <person name="Han J."/>
            <person name="Copeland A."/>
            <person name="Lindquist E."/>
            <person name="Barry K."/>
            <person name="Schmutz J."/>
            <person name="Baker S.E."/>
            <person name="Ciuffetti L.M."/>
            <person name="Grigoriev I.V."/>
            <person name="Zhong S."/>
            <person name="Turgeon B.G."/>
        </authorList>
    </citation>
    <scope>NUCLEOTIDE SEQUENCE [LARGE SCALE GENOMIC DNA]</scope>
    <source>
        <strain evidence="3">C5 / ATCC 48332 / race O</strain>
    </source>
</reference>
<accession>M2TKK2</accession>
<keyword evidence="1" id="KW-0472">Membrane</keyword>
<dbReference type="OMA" id="FHAHPIG"/>
<dbReference type="EMBL" id="KB445583">
    <property type="protein sequence ID" value="EMD87009.1"/>
    <property type="molecule type" value="Genomic_DNA"/>
</dbReference>
<organism evidence="2 3">
    <name type="scientific">Cochliobolus heterostrophus (strain C5 / ATCC 48332 / race O)</name>
    <name type="common">Southern corn leaf blight fungus</name>
    <name type="synonym">Bipolaris maydis</name>
    <dbReference type="NCBI Taxonomy" id="701091"/>
    <lineage>
        <taxon>Eukaryota</taxon>
        <taxon>Fungi</taxon>
        <taxon>Dikarya</taxon>
        <taxon>Ascomycota</taxon>
        <taxon>Pezizomycotina</taxon>
        <taxon>Dothideomycetes</taxon>
        <taxon>Pleosporomycetidae</taxon>
        <taxon>Pleosporales</taxon>
        <taxon>Pleosporineae</taxon>
        <taxon>Pleosporaceae</taxon>
        <taxon>Bipolaris</taxon>
    </lineage>
</organism>
<protein>
    <submittedName>
        <fullName evidence="2">Uncharacterized protein</fullName>
    </submittedName>
</protein>
<dbReference type="HOGENOM" id="CLU_2120682_0_0_1"/>
<keyword evidence="1" id="KW-0812">Transmembrane</keyword>
<dbReference type="AlphaFoldDB" id="M2TKK2"/>